<keyword evidence="2" id="KW-1185">Reference proteome</keyword>
<reference evidence="2" key="1">
    <citation type="journal article" date="2023" name="Nat. Plants">
        <title>Single-cell RNA sequencing provides a high-resolution roadmap for understanding the multicellular compartmentation of specialized metabolism.</title>
        <authorList>
            <person name="Sun S."/>
            <person name="Shen X."/>
            <person name="Li Y."/>
            <person name="Li Y."/>
            <person name="Wang S."/>
            <person name="Li R."/>
            <person name="Zhang H."/>
            <person name="Shen G."/>
            <person name="Guo B."/>
            <person name="Wei J."/>
            <person name="Xu J."/>
            <person name="St-Pierre B."/>
            <person name="Chen S."/>
            <person name="Sun C."/>
        </authorList>
    </citation>
    <scope>NUCLEOTIDE SEQUENCE [LARGE SCALE GENOMIC DNA]</scope>
</reference>
<dbReference type="Proteomes" id="UP001060085">
    <property type="component" value="Linkage Group LG05"/>
</dbReference>
<dbReference type="EMBL" id="CM044705">
    <property type="protein sequence ID" value="KAI5664823.1"/>
    <property type="molecule type" value="Genomic_DNA"/>
</dbReference>
<accession>A0ACC0AZF7</accession>
<gene>
    <name evidence="1" type="ORF">M9H77_24146</name>
</gene>
<evidence type="ECO:0000313" key="1">
    <source>
        <dbReference type="EMBL" id="KAI5664823.1"/>
    </source>
</evidence>
<sequence length="180" mass="21881">MHNHLVRKSWTLPTTRMISHNELVRKILKYRDMDPNLWIVRMTMRVPSYYEVHQMCYLWTIPPHHMKEGIHILVEFEQIQQYSIPITHDGNTTNMTEHITTITHMISDELSMLYTTVNNDDDEFLRIEMKSRERKVTTYNPREGIYMCVEKMGQEQTLMCRRYIRDKRTEELTKRVFIRS</sequence>
<organism evidence="1 2">
    <name type="scientific">Catharanthus roseus</name>
    <name type="common">Madagascar periwinkle</name>
    <name type="synonym">Vinca rosea</name>
    <dbReference type="NCBI Taxonomy" id="4058"/>
    <lineage>
        <taxon>Eukaryota</taxon>
        <taxon>Viridiplantae</taxon>
        <taxon>Streptophyta</taxon>
        <taxon>Embryophyta</taxon>
        <taxon>Tracheophyta</taxon>
        <taxon>Spermatophyta</taxon>
        <taxon>Magnoliopsida</taxon>
        <taxon>eudicotyledons</taxon>
        <taxon>Gunneridae</taxon>
        <taxon>Pentapetalae</taxon>
        <taxon>asterids</taxon>
        <taxon>lamiids</taxon>
        <taxon>Gentianales</taxon>
        <taxon>Apocynaceae</taxon>
        <taxon>Rauvolfioideae</taxon>
        <taxon>Vinceae</taxon>
        <taxon>Catharanthinae</taxon>
        <taxon>Catharanthus</taxon>
    </lineage>
</organism>
<evidence type="ECO:0000313" key="2">
    <source>
        <dbReference type="Proteomes" id="UP001060085"/>
    </source>
</evidence>
<proteinExistence type="predicted"/>
<comment type="caution">
    <text evidence="1">The sequence shown here is derived from an EMBL/GenBank/DDBJ whole genome shotgun (WGS) entry which is preliminary data.</text>
</comment>
<name>A0ACC0AZF7_CATRO</name>
<protein>
    <submittedName>
        <fullName evidence="1">Uncharacterized protein</fullName>
    </submittedName>
</protein>